<dbReference type="PANTHER" id="PTHR43071:SF2">
    <property type="entry name" value="2-AMINO-4-HYDROXY-6-HYDROXYMETHYLDIHYDROPTERIDINE PYROPHOSPHOKINASE"/>
    <property type="match status" value="1"/>
</dbReference>
<comment type="caution">
    <text evidence="9">The sequence shown here is derived from an EMBL/GenBank/DDBJ whole genome shotgun (WGS) entry which is preliminary data.</text>
</comment>
<dbReference type="RefSeq" id="WP_189481208.1">
    <property type="nucleotide sequence ID" value="NZ_BMYR01000003.1"/>
</dbReference>
<evidence type="ECO:0000256" key="7">
    <source>
        <dbReference type="ARBA" id="ARBA00022909"/>
    </source>
</evidence>
<gene>
    <name evidence="9" type="ORF">GCM10008111_10440</name>
</gene>
<dbReference type="InterPro" id="IPR035907">
    <property type="entry name" value="Hppk_sf"/>
</dbReference>
<keyword evidence="6" id="KW-0067">ATP-binding</keyword>
<keyword evidence="10" id="KW-1185">Reference proteome</keyword>
<evidence type="ECO:0000256" key="4">
    <source>
        <dbReference type="ARBA" id="ARBA00022741"/>
    </source>
</evidence>
<sequence length="164" mass="18370">MAVIYISVGSNIERDVNVRGGVKMLVQHFGALTLSSVYESESVGFSGYAFYNMVVGVETTLSLDDCVSILRQIEDQFGRVRGSEKFSNRTLDLDLLLYDDCICDDPVQLPRAEITENAFVLQPLAEIAPQLIHPVTQQSYAELWQAYPKIQKIWPVAFSWSEGS</sequence>
<evidence type="ECO:0000256" key="3">
    <source>
        <dbReference type="ARBA" id="ARBA00022679"/>
    </source>
</evidence>
<feature type="domain" description="7,8-dihydro-6-hydroxymethylpterin-pyrophosphokinase" evidence="8">
    <location>
        <begin position="5"/>
        <end position="129"/>
    </location>
</feature>
<dbReference type="Pfam" id="PF01288">
    <property type="entry name" value="HPPK"/>
    <property type="match status" value="1"/>
</dbReference>
<reference evidence="10" key="1">
    <citation type="journal article" date="2019" name="Int. J. Syst. Evol. Microbiol.">
        <title>The Global Catalogue of Microorganisms (GCM) 10K type strain sequencing project: providing services to taxonomists for standard genome sequencing and annotation.</title>
        <authorList>
            <consortium name="The Broad Institute Genomics Platform"/>
            <consortium name="The Broad Institute Genome Sequencing Center for Infectious Disease"/>
            <person name="Wu L."/>
            <person name="Ma J."/>
        </authorList>
    </citation>
    <scope>NUCLEOTIDE SEQUENCE [LARGE SCALE GENOMIC DNA]</scope>
    <source>
        <strain evidence="10">KCTC 23723</strain>
    </source>
</reference>
<evidence type="ECO:0000313" key="10">
    <source>
        <dbReference type="Proteomes" id="UP000634667"/>
    </source>
</evidence>
<evidence type="ECO:0000313" key="9">
    <source>
        <dbReference type="EMBL" id="GGW56176.1"/>
    </source>
</evidence>
<dbReference type="InterPro" id="IPR000550">
    <property type="entry name" value="Hppk"/>
</dbReference>
<accession>A0ABQ2WH72</accession>
<dbReference type="Gene3D" id="3.30.70.560">
    <property type="entry name" value="7,8-Dihydro-6-hydroxymethylpterin-pyrophosphokinase HPPK"/>
    <property type="match status" value="1"/>
</dbReference>
<dbReference type="PANTHER" id="PTHR43071">
    <property type="entry name" value="2-AMINO-4-HYDROXY-6-HYDROXYMETHYLDIHYDROPTERIDINE PYROPHOSPHOKINASE"/>
    <property type="match status" value="1"/>
</dbReference>
<dbReference type="NCBIfam" id="TIGR01498">
    <property type="entry name" value="folK"/>
    <property type="match status" value="1"/>
</dbReference>
<evidence type="ECO:0000256" key="5">
    <source>
        <dbReference type="ARBA" id="ARBA00022777"/>
    </source>
</evidence>
<protein>
    <recommendedName>
        <fullName evidence="2">2-amino-4-hydroxy-6-hydroxymethyldihydropteridine diphosphokinase</fullName>
        <ecNumber evidence="2">2.7.6.3</ecNumber>
    </recommendedName>
</protein>
<name>A0ABQ2WH72_9ALTE</name>
<keyword evidence="7" id="KW-0289">Folate biosynthesis</keyword>
<keyword evidence="5" id="KW-0418">Kinase</keyword>
<evidence type="ECO:0000256" key="1">
    <source>
        <dbReference type="ARBA" id="ARBA00005051"/>
    </source>
</evidence>
<dbReference type="EC" id="2.7.6.3" evidence="2"/>
<evidence type="ECO:0000256" key="2">
    <source>
        <dbReference type="ARBA" id="ARBA00013253"/>
    </source>
</evidence>
<evidence type="ECO:0000256" key="6">
    <source>
        <dbReference type="ARBA" id="ARBA00022840"/>
    </source>
</evidence>
<dbReference type="Proteomes" id="UP000634667">
    <property type="component" value="Unassembled WGS sequence"/>
</dbReference>
<dbReference type="EMBL" id="BMYR01000003">
    <property type="protein sequence ID" value="GGW56176.1"/>
    <property type="molecule type" value="Genomic_DNA"/>
</dbReference>
<evidence type="ECO:0000259" key="8">
    <source>
        <dbReference type="Pfam" id="PF01288"/>
    </source>
</evidence>
<dbReference type="CDD" id="cd00483">
    <property type="entry name" value="HPPK"/>
    <property type="match status" value="1"/>
</dbReference>
<organism evidence="9 10">
    <name type="scientific">Alishewanella tabrizica</name>
    <dbReference type="NCBI Taxonomy" id="671278"/>
    <lineage>
        <taxon>Bacteria</taxon>
        <taxon>Pseudomonadati</taxon>
        <taxon>Pseudomonadota</taxon>
        <taxon>Gammaproteobacteria</taxon>
        <taxon>Alteromonadales</taxon>
        <taxon>Alteromonadaceae</taxon>
        <taxon>Alishewanella</taxon>
    </lineage>
</organism>
<comment type="pathway">
    <text evidence="1">Cofactor biosynthesis; tetrahydrofolate biosynthesis; 2-amino-4-hydroxy-6-hydroxymethyl-7,8-dihydropteridine diphosphate from 7,8-dihydroneopterin triphosphate: step 4/4.</text>
</comment>
<dbReference type="SUPFAM" id="SSF55083">
    <property type="entry name" value="6-hydroxymethyl-7,8-dihydropterin pyrophosphokinase, HPPK"/>
    <property type="match status" value="1"/>
</dbReference>
<keyword evidence="4" id="KW-0547">Nucleotide-binding</keyword>
<proteinExistence type="predicted"/>
<keyword evidence="3" id="KW-0808">Transferase</keyword>